<keyword evidence="3" id="KW-1185">Reference proteome</keyword>
<organism evidence="2 3">
    <name type="scientific">Billgrantia pellis</name>
    <dbReference type="NCBI Taxonomy" id="2606936"/>
    <lineage>
        <taxon>Bacteria</taxon>
        <taxon>Pseudomonadati</taxon>
        <taxon>Pseudomonadota</taxon>
        <taxon>Gammaproteobacteria</taxon>
        <taxon>Oceanospirillales</taxon>
        <taxon>Halomonadaceae</taxon>
        <taxon>Billgrantia</taxon>
    </lineage>
</organism>
<reference evidence="2 3" key="1">
    <citation type="submission" date="2019-08" db="EMBL/GenBank/DDBJ databases">
        <title>Bioinformatics analysis of the strain L3 and L5.</title>
        <authorList>
            <person name="Li X."/>
        </authorList>
    </citation>
    <scope>NUCLEOTIDE SEQUENCE [LARGE SCALE GENOMIC DNA]</scope>
    <source>
        <strain evidence="2 3">L5</strain>
    </source>
</reference>
<feature type="transmembrane region" description="Helical" evidence="1">
    <location>
        <begin position="43"/>
        <end position="62"/>
    </location>
</feature>
<dbReference type="AlphaFoldDB" id="A0A7V7FY17"/>
<keyword evidence="1" id="KW-1133">Transmembrane helix</keyword>
<evidence type="ECO:0000256" key="1">
    <source>
        <dbReference type="SAM" id="Phobius"/>
    </source>
</evidence>
<feature type="transmembrane region" description="Helical" evidence="1">
    <location>
        <begin position="12"/>
        <end position="31"/>
    </location>
</feature>
<gene>
    <name evidence="2" type="ORF">F0A17_16800</name>
</gene>
<feature type="transmembrane region" description="Helical" evidence="1">
    <location>
        <begin position="69"/>
        <end position="90"/>
    </location>
</feature>
<accession>A0A7V7FY17</accession>
<feature type="transmembrane region" description="Helical" evidence="1">
    <location>
        <begin position="96"/>
        <end position="114"/>
    </location>
</feature>
<name>A0A7V7FY17_9GAMM</name>
<keyword evidence="1" id="KW-0472">Membrane</keyword>
<protein>
    <submittedName>
        <fullName evidence="2">Uncharacterized protein</fullName>
    </submittedName>
</protein>
<dbReference type="EMBL" id="VTPY01000006">
    <property type="protein sequence ID" value="KAA0010864.1"/>
    <property type="molecule type" value="Genomic_DNA"/>
</dbReference>
<evidence type="ECO:0000313" key="2">
    <source>
        <dbReference type="EMBL" id="KAA0010864.1"/>
    </source>
</evidence>
<keyword evidence="1" id="KW-0812">Transmembrane</keyword>
<proteinExistence type="predicted"/>
<evidence type="ECO:0000313" key="3">
    <source>
        <dbReference type="Proteomes" id="UP000486760"/>
    </source>
</evidence>
<dbReference type="Proteomes" id="UP000486760">
    <property type="component" value="Unassembled WGS sequence"/>
</dbReference>
<comment type="caution">
    <text evidence="2">The sequence shown here is derived from an EMBL/GenBank/DDBJ whole genome shotgun (WGS) entry which is preliminary data.</text>
</comment>
<dbReference type="RefSeq" id="WP_149329501.1">
    <property type="nucleotide sequence ID" value="NZ_VTPY01000006.1"/>
</dbReference>
<sequence>MASNPRGVAYGAWLLLAISTISLILAAVATFNEGNGIAHTPGTYLVLVSTALMLIGSLMLTFARGMPRWLGGLIAFLILLDLLGTGLAAYLLQTEWLLGCMGVGLVAWLVHVIADPATGKRDRYMTQRKEAVS</sequence>